<name>I5C5I9_9BACT</name>
<dbReference type="Pfam" id="PF01103">
    <property type="entry name" value="Omp85"/>
    <property type="match status" value="1"/>
</dbReference>
<evidence type="ECO:0000313" key="5">
    <source>
        <dbReference type="Proteomes" id="UP000005551"/>
    </source>
</evidence>
<keyword evidence="2" id="KW-0472">Membrane</keyword>
<feature type="domain" description="Bacterial surface antigen (D15)" evidence="3">
    <location>
        <begin position="236"/>
        <end position="427"/>
    </location>
</feature>
<evidence type="ECO:0000259" key="3">
    <source>
        <dbReference type="Pfam" id="PF01103"/>
    </source>
</evidence>
<reference evidence="4 5" key="1">
    <citation type="submission" date="2012-05" db="EMBL/GenBank/DDBJ databases">
        <title>Genome sequence of Nitritalea halalkaliphila LW7.</title>
        <authorList>
            <person name="Jangir P.K."/>
            <person name="Singh A."/>
            <person name="Shivaji S."/>
            <person name="Sharma R."/>
        </authorList>
    </citation>
    <scope>NUCLEOTIDE SEQUENCE [LARGE SCALE GENOMIC DNA]</scope>
    <source>
        <strain evidence="4 5">LW7</strain>
    </source>
</reference>
<evidence type="ECO:0000256" key="1">
    <source>
        <dbReference type="ARBA" id="ARBA00004370"/>
    </source>
</evidence>
<comment type="caution">
    <text evidence="4">The sequence shown here is derived from an EMBL/GenBank/DDBJ whole genome shotgun (WGS) entry which is preliminary data.</text>
</comment>
<dbReference type="Gene3D" id="2.40.160.50">
    <property type="entry name" value="membrane protein fhac: a member of the omp85/tpsb transporter family"/>
    <property type="match status" value="1"/>
</dbReference>
<dbReference type="STRING" id="1189621.A3SI_07234"/>
<evidence type="ECO:0000313" key="4">
    <source>
        <dbReference type="EMBL" id="EIM77091.1"/>
    </source>
</evidence>
<dbReference type="Proteomes" id="UP000005551">
    <property type="component" value="Unassembled WGS sequence"/>
</dbReference>
<dbReference type="RefSeq" id="WP_009054315.1">
    <property type="nucleotide sequence ID" value="NZ_AJYA01000016.1"/>
</dbReference>
<accession>I5C5I9</accession>
<comment type="subcellular location">
    <subcellularLocation>
        <location evidence="1">Membrane</location>
    </subcellularLocation>
</comment>
<keyword evidence="5" id="KW-1185">Reference proteome</keyword>
<organism evidence="4 5">
    <name type="scientific">Nitritalea halalkaliphila LW7</name>
    <dbReference type="NCBI Taxonomy" id="1189621"/>
    <lineage>
        <taxon>Bacteria</taxon>
        <taxon>Pseudomonadati</taxon>
        <taxon>Bacteroidota</taxon>
        <taxon>Cytophagia</taxon>
        <taxon>Cytophagales</taxon>
        <taxon>Cyclobacteriaceae</taxon>
        <taxon>Nitritalea</taxon>
    </lineage>
</organism>
<gene>
    <name evidence="4" type="ORF">A3SI_07234</name>
</gene>
<sequence length="427" mass="48755">MSLTPWCKVFPRIFGHERLVSHAPHSTYPHFLSFSPAGKGERSFYGVFLLQTALFLAFSNPLQAQDSRPNFAKRYLNGIFNDTTDIRQPQFIIYPTLAFAPETSWEIGVSPLYVYYARRDTSNRLSEINGFAFVTLENQYGLWLDHANYTHENKWFFLGSLRVQTFPLKYFGIGMDVPLGPENKHLAIVDANQIQFKERVLRKVSENFFVGPEFDFQRFSSVRFLDRPEAPAFERPQGDAGSTNFGIGWGLVWDERHNVLNVRHGNFHELAYLRYHPALSTFDFHTVISDNRIFRTLRPNQVLAIQALGVFNAGEVPFNQLGLLGGESLMRGYYLGRFRDKHYLAGQVEYRFLPLPLGFTKRLGAAVFAGAGSVAPRLRPEAFTKLAYSGGAGLRFLLFPKKDIYTRLDYARTPEGSGVYFFIGEAF</sequence>
<evidence type="ECO:0000256" key="2">
    <source>
        <dbReference type="ARBA" id="ARBA00023136"/>
    </source>
</evidence>
<proteinExistence type="predicted"/>
<protein>
    <recommendedName>
        <fullName evidence="3">Bacterial surface antigen (D15) domain-containing protein</fullName>
    </recommendedName>
</protein>
<dbReference type="AlphaFoldDB" id="I5C5I9"/>
<dbReference type="EMBL" id="AJYA01000016">
    <property type="protein sequence ID" value="EIM77091.1"/>
    <property type="molecule type" value="Genomic_DNA"/>
</dbReference>
<dbReference type="InterPro" id="IPR000184">
    <property type="entry name" value="Bac_surfAg_D15"/>
</dbReference>